<dbReference type="SUPFAM" id="SSF53335">
    <property type="entry name" value="S-adenosyl-L-methionine-dependent methyltransferases"/>
    <property type="match status" value="1"/>
</dbReference>
<dbReference type="PANTHER" id="PTHR14614:SF130">
    <property type="entry name" value="PROTEIN-LYSINE N-METHYLTRANSFERASE EEF2KMT"/>
    <property type="match status" value="1"/>
</dbReference>
<proteinExistence type="predicted"/>
<feature type="compositionally biased region" description="Acidic residues" evidence="1">
    <location>
        <begin position="59"/>
        <end position="74"/>
    </location>
</feature>
<dbReference type="AlphaFoldDB" id="A0ABD3PAY4"/>
<organism evidence="2 3">
    <name type="scientific">Cyclotella cryptica</name>
    <dbReference type="NCBI Taxonomy" id="29204"/>
    <lineage>
        <taxon>Eukaryota</taxon>
        <taxon>Sar</taxon>
        <taxon>Stramenopiles</taxon>
        <taxon>Ochrophyta</taxon>
        <taxon>Bacillariophyta</taxon>
        <taxon>Coscinodiscophyceae</taxon>
        <taxon>Thalassiosirophycidae</taxon>
        <taxon>Stephanodiscales</taxon>
        <taxon>Stephanodiscaceae</taxon>
        <taxon>Cyclotella</taxon>
    </lineage>
</organism>
<feature type="region of interest" description="Disordered" evidence="1">
    <location>
        <begin position="55"/>
        <end position="93"/>
    </location>
</feature>
<name>A0ABD3PAY4_9STRA</name>
<sequence>MSKPSILTLTIPPNAEPGIDSLTFQYQDQELEFLVPSDAKPGDVLEIQLGLLATATDGTEVDPDDGENDADEETGEKSSSELLESLGGMEEDENVVKNDENLAEGERSGITTVSLHHHDNDQSNTSLHLLESIATNNKPEDVGDGTNAMVWPSGIVLAQALTSSPGSDDIVRHILDSTTRSKVESSHHEQCIHCLELGSGLGVCGLALAHVLSRRRANDTCADARILLTDWGDDAIPLLNENIHRNRHVFQSSEEESHKVSVEAASLLWGETLSSNEKFHIILGSDLLYNTQDTTYEPLLRTIRHHLHPEGRIFLAVRWRKPDLERQFFHRAAKLGLEFVLWDTVLDHTPDLKRRCPCRLGWEEYGDAECEASNAFFHDMVVSIGGNECGGVTKSLAEVQESDLEGMSEEEYAAFEECQIQIYVGKFVCDSKSCSVDDTILRKRGIGDIST</sequence>
<keyword evidence="3" id="KW-1185">Reference proteome</keyword>
<comment type="caution">
    <text evidence="2">The sequence shown here is derived from an EMBL/GenBank/DDBJ whole genome shotgun (WGS) entry which is preliminary data.</text>
</comment>
<dbReference type="InterPro" id="IPR029063">
    <property type="entry name" value="SAM-dependent_MTases_sf"/>
</dbReference>
<evidence type="ECO:0000313" key="2">
    <source>
        <dbReference type="EMBL" id="KAL3783585.1"/>
    </source>
</evidence>
<accession>A0ABD3PAY4</accession>
<evidence type="ECO:0008006" key="4">
    <source>
        <dbReference type="Google" id="ProtNLM"/>
    </source>
</evidence>
<reference evidence="2 3" key="1">
    <citation type="journal article" date="2020" name="G3 (Bethesda)">
        <title>Improved Reference Genome for Cyclotella cryptica CCMP332, a Model for Cell Wall Morphogenesis, Salinity Adaptation, and Lipid Production in Diatoms (Bacillariophyta).</title>
        <authorList>
            <person name="Roberts W.R."/>
            <person name="Downey K.M."/>
            <person name="Ruck E.C."/>
            <person name="Traller J.C."/>
            <person name="Alverson A.J."/>
        </authorList>
    </citation>
    <scope>NUCLEOTIDE SEQUENCE [LARGE SCALE GENOMIC DNA]</scope>
    <source>
        <strain evidence="2 3">CCMP332</strain>
    </source>
</reference>
<dbReference type="Gene3D" id="3.40.50.150">
    <property type="entry name" value="Vaccinia Virus protein VP39"/>
    <property type="match status" value="1"/>
</dbReference>
<dbReference type="Pfam" id="PF10294">
    <property type="entry name" value="Methyltransf_16"/>
    <property type="match status" value="1"/>
</dbReference>
<dbReference type="Proteomes" id="UP001516023">
    <property type="component" value="Unassembled WGS sequence"/>
</dbReference>
<gene>
    <name evidence="2" type="ORF">HJC23_002089</name>
</gene>
<evidence type="ECO:0000313" key="3">
    <source>
        <dbReference type="Proteomes" id="UP001516023"/>
    </source>
</evidence>
<dbReference type="InterPro" id="IPR019410">
    <property type="entry name" value="Methyltransf_16"/>
</dbReference>
<dbReference type="PANTHER" id="PTHR14614">
    <property type="entry name" value="HEPATOCELLULAR CARCINOMA-ASSOCIATED ANTIGEN"/>
    <property type="match status" value="1"/>
</dbReference>
<dbReference type="EMBL" id="JABMIG020000256">
    <property type="protein sequence ID" value="KAL3783585.1"/>
    <property type="molecule type" value="Genomic_DNA"/>
</dbReference>
<protein>
    <recommendedName>
        <fullName evidence="4">Calmodulin-lysine N-methyltransferase</fullName>
    </recommendedName>
</protein>
<evidence type="ECO:0000256" key="1">
    <source>
        <dbReference type="SAM" id="MobiDB-lite"/>
    </source>
</evidence>
<dbReference type="CDD" id="cd02440">
    <property type="entry name" value="AdoMet_MTases"/>
    <property type="match status" value="1"/>
</dbReference>